<reference evidence="1" key="2">
    <citation type="journal article" date="2015" name="Fish Shellfish Immunol.">
        <title>Early steps in the European eel (Anguilla anguilla)-Vibrio vulnificus interaction in the gills: Role of the RtxA13 toxin.</title>
        <authorList>
            <person name="Callol A."/>
            <person name="Pajuelo D."/>
            <person name="Ebbesson L."/>
            <person name="Teles M."/>
            <person name="MacKenzie S."/>
            <person name="Amaro C."/>
        </authorList>
    </citation>
    <scope>NUCLEOTIDE SEQUENCE</scope>
</reference>
<dbReference type="AlphaFoldDB" id="A0A0E9TVP1"/>
<name>A0A0E9TVP1_ANGAN</name>
<accession>A0A0E9TVP1</accession>
<protein>
    <submittedName>
        <fullName evidence="1">Uncharacterized protein</fullName>
    </submittedName>
</protein>
<sequence length="22" mass="2520">MLLVHTWCVTVTLKSNLHITLP</sequence>
<dbReference type="EMBL" id="GBXM01050926">
    <property type="protein sequence ID" value="JAH57651.1"/>
    <property type="molecule type" value="Transcribed_RNA"/>
</dbReference>
<proteinExistence type="predicted"/>
<reference evidence="1" key="1">
    <citation type="submission" date="2014-11" db="EMBL/GenBank/DDBJ databases">
        <authorList>
            <person name="Amaro Gonzalez C."/>
        </authorList>
    </citation>
    <scope>NUCLEOTIDE SEQUENCE</scope>
</reference>
<organism evidence="1">
    <name type="scientific">Anguilla anguilla</name>
    <name type="common">European freshwater eel</name>
    <name type="synonym">Muraena anguilla</name>
    <dbReference type="NCBI Taxonomy" id="7936"/>
    <lineage>
        <taxon>Eukaryota</taxon>
        <taxon>Metazoa</taxon>
        <taxon>Chordata</taxon>
        <taxon>Craniata</taxon>
        <taxon>Vertebrata</taxon>
        <taxon>Euteleostomi</taxon>
        <taxon>Actinopterygii</taxon>
        <taxon>Neopterygii</taxon>
        <taxon>Teleostei</taxon>
        <taxon>Anguilliformes</taxon>
        <taxon>Anguillidae</taxon>
        <taxon>Anguilla</taxon>
    </lineage>
</organism>
<evidence type="ECO:0000313" key="1">
    <source>
        <dbReference type="EMBL" id="JAH57651.1"/>
    </source>
</evidence>